<evidence type="ECO:0000256" key="5">
    <source>
        <dbReference type="ARBA" id="ARBA00020555"/>
    </source>
</evidence>
<evidence type="ECO:0000256" key="1">
    <source>
        <dbReference type="ARBA" id="ARBA00001165"/>
    </source>
</evidence>
<dbReference type="PANTHER" id="PTHR30068:SF4">
    <property type="entry name" value="URONATE ISOMERASE"/>
    <property type="match status" value="1"/>
</dbReference>
<dbReference type="KEGG" id="celz:E5225_02405"/>
<gene>
    <name evidence="7" type="primary">uxaC</name>
    <name evidence="7" type="ORF">E5225_02405</name>
</gene>
<accession>A0A4P7SIR5</accession>
<dbReference type="RefSeq" id="WP_135974169.1">
    <property type="nucleotide sequence ID" value="NZ_CP039291.1"/>
</dbReference>
<reference evidence="7 8" key="1">
    <citation type="submission" date="2019-04" db="EMBL/GenBank/DDBJ databases">
        <title>Isolation and identification of Cellulomonas shaoxiangyii sp. Nov. isolated from feces of the Tibetan antelopes (Pantholops hodgsonii) in the Qinghai-Tibet plateau of China.</title>
        <authorList>
            <person name="Tian Z."/>
        </authorList>
    </citation>
    <scope>NUCLEOTIDE SEQUENCE [LARGE SCALE GENOMIC DNA]</scope>
    <source>
        <strain evidence="7 8">Z28</strain>
    </source>
</reference>
<dbReference type="Gene3D" id="1.10.2020.10">
    <property type="entry name" value="uronate isomerase, domain 2, chain A"/>
    <property type="match status" value="1"/>
</dbReference>
<comment type="similarity">
    <text evidence="3">Belongs to the metallo-dependent hydrolases superfamily. Uronate isomerase family.</text>
</comment>
<dbReference type="GO" id="GO:0042840">
    <property type="term" value="P:D-glucuronate catabolic process"/>
    <property type="evidence" value="ECO:0007669"/>
    <property type="project" value="TreeGrafter"/>
</dbReference>
<dbReference type="Gene3D" id="3.20.20.140">
    <property type="entry name" value="Metal-dependent hydrolases"/>
    <property type="match status" value="1"/>
</dbReference>
<dbReference type="PANTHER" id="PTHR30068">
    <property type="entry name" value="URONATE ISOMERASE"/>
    <property type="match status" value="1"/>
</dbReference>
<evidence type="ECO:0000256" key="3">
    <source>
        <dbReference type="ARBA" id="ARBA00008397"/>
    </source>
</evidence>
<dbReference type="AlphaFoldDB" id="A0A4P7SIR5"/>
<comment type="catalytic activity">
    <reaction evidence="1">
        <text>D-glucuronate = D-fructuronate</text>
        <dbReference type="Rhea" id="RHEA:13049"/>
        <dbReference type="ChEBI" id="CHEBI:58720"/>
        <dbReference type="ChEBI" id="CHEBI:59863"/>
        <dbReference type="EC" id="5.3.1.12"/>
    </reaction>
</comment>
<dbReference type="NCBIfam" id="NF002794">
    <property type="entry name" value="PRK02925.1"/>
    <property type="match status" value="1"/>
</dbReference>
<dbReference type="GO" id="GO:0008880">
    <property type="term" value="F:glucuronate isomerase activity"/>
    <property type="evidence" value="ECO:0007669"/>
    <property type="project" value="UniProtKB-EC"/>
</dbReference>
<organism evidence="7 8">
    <name type="scientific">Cellulomonas shaoxiangyii</name>
    <dbReference type="NCBI Taxonomy" id="2566013"/>
    <lineage>
        <taxon>Bacteria</taxon>
        <taxon>Bacillati</taxon>
        <taxon>Actinomycetota</taxon>
        <taxon>Actinomycetes</taxon>
        <taxon>Micrococcales</taxon>
        <taxon>Cellulomonadaceae</taxon>
        <taxon>Cellulomonas</taxon>
    </lineage>
</organism>
<dbReference type="UniPathway" id="UPA00246"/>
<evidence type="ECO:0000313" key="7">
    <source>
        <dbReference type="EMBL" id="QCB92574.1"/>
    </source>
</evidence>
<proteinExistence type="inferred from homology"/>
<dbReference type="InterPro" id="IPR032466">
    <property type="entry name" value="Metal_Hydrolase"/>
</dbReference>
<dbReference type="Proteomes" id="UP000296469">
    <property type="component" value="Chromosome"/>
</dbReference>
<comment type="pathway">
    <text evidence="2">Carbohydrate metabolism; pentose and glucuronate interconversion.</text>
</comment>
<dbReference type="SUPFAM" id="SSF51556">
    <property type="entry name" value="Metallo-dependent hydrolases"/>
    <property type="match status" value="1"/>
</dbReference>
<dbReference type="OrthoDB" id="9766564at2"/>
<dbReference type="InterPro" id="IPR003766">
    <property type="entry name" value="Uronate_isomerase"/>
</dbReference>
<keyword evidence="8" id="KW-1185">Reference proteome</keyword>
<dbReference type="GO" id="GO:0019698">
    <property type="term" value="P:D-galacturonate catabolic process"/>
    <property type="evidence" value="ECO:0007669"/>
    <property type="project" value="TreeGrafter"/>
</dbReference>
<sequence length="495" mass="54162">MSDTAARWTLHPDRALPADPVTRGLARQVLEATRDLPIVSMHGHVDAGVLARDEPFGDPASLLVVPDHYLVRMLVSQGVPHDALGVPRRDGQPVETDPRAIWRTFAAHWHLFRGTPTRFWLEHQLVEVLGVTQKLSAETADAAYDTIAERLADPAFRPLALLDGLGIEIIATTDAATATLADHADLAARGWGERVVPTFRPDALLHVDRPGWRDDVALLGERAGVEIGSYGDYVRALEARRWAFVEAGARATDHGHLRADTTPLDPADAQAVFAAALRGEVTAGEAQAFSAHMLFEMARMSTQDGLVMQLHPGALRDHDPRVALERGPDVGYDIPVATEYVRSLAPLLEAFGHHPDLRLILFTLDEDTFSRELAPLAGVYPAVRLGAPWWFLDSPDGMRRYREAVTDTAGFYNTTGFVDDTRAFLSIPARHDLARRIDAGYLARLVAEHRLDLDEAVQTAVDLAYRLPRAAYPPVAASVFPSSSDPAAAPQEVHP</sequence>
<evidence type="ECO:0000256" key="4">
    <source>
        <dbReference type="ARBA" id="ARBA00012546"/>
    </source>
</evidence>
<dbReference type="EMBL" id="CP039291">
    <property type="protein sequence ID" value="QCB92574.1"/>
    <property type="molecule type" value="Genomic_DNA"/>
</dbReference>
<name>A0A4P7SIR5_9CELL</name>
<protein>
    <recommendedName>
        <fullName evidence="5">Uronate isomerase</fullName>
        <ecNumber evidence="4">5.3.1.12</ecNumber>
    </recommendedName>
</protein>
<evidence type="ECO:0000313" key="8">
    <source>
        <dbReference type="Proteomes" id="UP000296469"/>
    </source>
</evidence>
<dbReference type="Pfam" id="PF02614">
    <property type="entry name" value="UxaC"/>
    <property type="match status" value="1"/>
</dbReference>
<keyword evidence="6 7" id="KW-0413">Isomerase</keyword>
<evidence type="ECO:0000256" key="2">
    <source>
        <dbReference type="ARBA" id="ARBA00004892"/>
    </source>
</evidence>
<evidence type="ECO:0000256" key="6">
    <source>
        <dbReference type="ARBA" id="ARBA00023235"/>
    </source>
</evidence>
<dbReference type="EC" id="5.3.1.12" evidence="4"/>